<dbReference type="AlphaFoldDB" id="A0A419F428"/>
<organism evidence="2 3">
    <name type="scientific">Candidatus Abyssobacteria bacterium SURF_17</name>
    <dbReference type="NCBI Taxonomy" id="2093361"/>
    <lineage>
        <taxon>Bacteria</taxon>
        <taxon>Pseudomonadati</taxon>
        <taxon>Candidatus Hydrogenedentota</taxon>
        <taxon>Candidatus Abyssobacteria</taxon>
    </lineage>
</organism>
<evidence type="ECO:0000259" key="1">
    <source>
        <dbReference type="Pfam" id="PF00501"/>
    </source>
</evidence>
<dbReference type="InterPro" id="IPR000873">
    <property type="entry name" value="AMP-dep_synth/lig_dom"/>
</dbReference>
<protein>
    <recommendedName>
        <fullName evidence="1">AMP-dependent synthetase/ligase domain-containing protein</fullName>
    </recommendedName>
</protein>
<comment type="caution">
    <text evidence="2">The sequence shown here is derived from an EMBL/GenBank/DDBJ whole genome shotgun (WGS) entry which is preliminary data.</text>
</comment>
<dbReference type="Proteomes" id="UP000285961">
    <property type="component" value="Unassembled WGS sequence"/>
</dbReference>
<feature type="domain" description="AMP-dependent synthetase/ligase" evidence="1">
    <location>
        <begin position="33"/>
        <end position="346"/>
    </location>
</feature>
<evidence type="ECO:0000313" key="2">
    <source>
        <dbReference type="EMBL" id="RJP73126.1"/>
    </source>
</evidence>
<dbReference type="InterPro" id="IPR042099">
    <property type="entry name" value="ANL_N_sf"/>
</dbReference>
<dbReference type="Pfam" id="PF00501">
    <property type="entry name" value="AMP-binding"/>
    <property type="match status" value="1"/>
</dbReference>
<accession>A0A419F428</accession>
<dbReference type="PANTHER" id="PTHR24096">
    <property type="entry name" value="LONG-CHAIN-FATTY-ACID--COA LIGASE"/>
    <property type="match status" value="1"/>
</dbReference>
<sequence length="352" mass="38711">MIKHSEHLVQETHNGVKVLAYKHRPRSLTSILQTTVEKFPDKNVFECNSEAVTFSQFSERVERLAAAMHKTLGIGKGDRVALLLGNDIAFPLVFFAAARLGAVSVPINTRFVANEIAYIFGNSGANTVFVHPDYLKECARARKSVRNVKHVVLTRPVKEKGDYLELEGLLRDSTGNIAEIDVDEKDLASIFYTAGTMGKPKGAMCTHRNFSSTCINVEVATGITADDRPLICVPFSHPTGCHSQLIAGVYIGCSSVIQRHFNADETLTLIKKANITTLVGVPTIYWLLLAQMKLKGYDFGQLKNIIYGGAPASPELVRRLRETFPSARLGNGYGLTESSSLATFLPDEYTMK</sequence>
<name>A0A419F428_9BACT</name>
<feature type="non-terminal residue" evidence="2">
    <location>
        <position position="352"/>
    </location>
</feature>
<dbReference type="SUPFAM" id="SSF56801">
    <property type="entry name" value="Acetyl-CoA synthetase-like"/>
    <property type="match status" value="1"/>
</dbReference>
<proteinExistence type="predicted"/>
<reference evidence="2 3" key="1">
    <citation type="journal article" date="2017" name="ISME J.">
        <title>Energy and carbon metabolisms in a deep terrestrial subsurface fluid microbial community.</title>
        <authorList>
            <person name="Momper L."/>
            <person name="Jungbluth S.P."/>
            <person name="Lee M.D."/>
            <person name="Amend J.P."/>
        </authorList>
    </citation>
    <scope>NUCLEOTIDE SEQUENCE [LARGE SCALE GENOMIC DNA]</scope>
    <source>
        <strain evidence="2">SURF_17</strain>
    </source>
</reference>
<gene>
    <name evidence="2" type="ORF">C4532_04980</name>
</gene>
<dbReference type="GO" id="GO:0016405">
    <property type="term" value="F:CoA-ligase activity"/>
    <property type="evidence" value="ECO:0007669"/>
    <property type="project" value="TreeGrafter"/>
</dbReference>
<dbReference type="EMBL" id="QZKI01000032">
    <property type="protein sequence ID" value="RJP73126.1"/>
    <property type="molecule type" value="Genomic_DNA"/>
</dbReference>
<dbReference type="Gene3D" id="3.40.50.12780">
    <property type="entry name" value="N-terminal domain of ligase-like"/>
    <property type="match status" value="1"/>
</dbReference>
<evidence type="ECO:0000313" key="3">
    <source>
        <dbReference type="Proteomes" id="UP000285961"/>
    </source>
</evidence>